<dbReference type="RefSeq" id="WP_161863426.1">
    <property type="nucleotide sequence ID" value="NZ_CP046620.1"/>
</dbReference>
<dbReference type="KEGG" id="amaq:GO499_17680"/>
<evidence type="ECO:0000313" key="1">
    <source>
        <dbReference type="EMBL" id="QHQ36882.1"/>
    </source>
</evidence>
<dbReference type="Proteomes" id="UP000464495">
    <property type="component" value="Chromosome"/>
</dbReference>
<name>A0A6P1T8F0_9RHOB</name>
<accession>A0A6P1T8F0</accession>
<sequence length="100" mass="10396">MSEVAASDSAPIAIPAAADMDAAEDLLARLREIGSEGPLTIDASAVESMSTPVVLTIVSALNTRAELKPPATVLNPSTAFVDAFTDLGLFQDLMKMEFAT</sequence>
<evidence type="ECO:0008006" key="3">
    <source>
        <dbReference type="Google" id="ProtNLM"/>
    </source>
</evidence>
<reference evidence="1 2" key="1">
    <citation type="submission" date="2019-12" db="EMBL/GenBank/DDBJ databases">
        <title>Complete genome sequence of Algicella marina strain 9Alg 56(T) isolated from the red alga Tichocarpus crinitus.</title>
        <authorList>
            <person name="Kim S.-G."/>
            <person name="Nedashkovskaya O.I."/>
        </authorList>
    </citation>
    <scope>NUCLEOTIDE SEQUENCE [LARGE SCALE GENOMIC DNA]</scope>
    <source>
        <strain evidence="1 2">9Alg 56</strain>
    </source>
</reference>
<protein>
    <recommendedName>
        <fullName evidence="3">STAS domain-containing protein</fullName>
    </recommendedName>
</protein>
<organism evidence="1 2">
    <name type="scientific">Algicella marina</name>
    <dbReference type="NCBI Taxonomy" id="2683284"/>
    <lineage>
        <taxon>Bacteria</taxon>
        <taxon>Pseudomonadati</taxon>
        <taxon>Pseudomonadota</taxon>
        <taxon>Alphaproteobacteria</taxon>
        <taxon>Rhodobacterales</taxon>
        <taxon>Paracoccaceae</taxon>
        <taxon>Algicella</taxon>
    </lineage>
</organism>
<proteinExistence type="predicted"/>
<dbReference type="SUPFAM" id="SSF52091">
    <property type="entry name" value="SpoIIaa-like"/>
    <property type="match status" value="1"/>
</dbReference>
<dbReference type="InterPro" id="IPR036513">
    <property type="entry name" value="STAS_dom_sf"/>
</dbReference>
<dbReference type="EMBL" id="CP046620">
    <property type="protein sequence ID" value="QHQ36882.1"/>
    <property type="molecule type" value="Genomic_DNA"/>
</dbReference>
<keyword evidence="2" id="KW-1185">Reference proteome</keyword>
<dbReference type="AlphaFoldDB" id="A0A6P1T8F0"/>
<evidence type="ECO:0000313" key="2">
    <source>
        <dbReference type="Proteomes" id="UP000464495"/>
    </source>
</evidence>
<gene>
    <name evidence="1" type="ORF">GO499_17680</name>
</gene>